<keyword evidence="12" id="KW-1185">Reference proteome</keyword>
<evidence type="ECO:0000256" key="9">
    <source>
        <dbReference type="PROSITE-ProRule" id="PRU00023"/>
    </source>
</evidence>
<name>A0ABQ7HA14_DUNSA</name>
<comment type="caution">
    <text evidence="11">The sequence shown here is derived from an EMBL/GenBank/DDBJ whole genome shotgun (WGS) entry which is preliminary data.</text>
</comment>
<keyword evidence="5 9" id="KW-0040">ANK repeat</keyword>
<evidence type="ECO:0000313" key="12">
    <source>
        <dbReference type="Proteomes" id="UP000815325"/>
    </source>
</evidence>
<evidence type="ECO:0000256" key="10">
    <source>
        <dbReference type="SAM" id="MobiDB-lite"/>
    </source>
</evidence>
<reference evidence="11" key="1">
    <citation type="submission" date="2017-08" db="EMBL/GenBank/DDBJ databases">
        <authorList>
            <person name="Polle J.E."/>
            <person name="Barry K."/>
            <person name="Cushman J."/>
            <person name="Schmutz J."/>
            <person name="Tran D."/>
            <person name="Hathwaick L.T."/>
            <person name="Yim W.C."/>
            <person name="Jenkins J."/>
            <person name="Mckie-Krisberg Z.M."/>
            <person name="Prochnik S."/>
            <person name="Lindquist E."/>
            <person name="Dockter R.B."/>
            <person name="Adam C."/>
            <person name="Molina H."/>
            <person name="Bunkerborg J."/>
            <person name="Jin E."/>
            <person name="Buchheim M."/>
            <person name="Magnuson J."/>
        </authorList>
    </citation>
    <scope>NUCLEOTIDE SEQUENCE</scope>
    <source>
        <strain evidence="11">CCAP 19/18</strain>
    </source>
</reference>
<accession>A0ABQ7HA14</accession>
<evidence type="ECO:0000313" key="11">
    <source>
        <dbReference type="EMBL" id="KAF5843697.1"/>
    </source>
</evidence>
<evidence type="ECO:0000256" key="4">
    <source>
        <dbReference type="ARBA" id="ARBA00022737"/>
    </source>
</evidence>
<evidence type="ECO:0000256" key="5">
    <source>
        <dbReference type="ARBA" id="ARBA00023043"/>
    </source>
</evidence>
<evidence type="ECO:0000256" key="8">
    <source>
        <dbReference type="ARBA" id="ARBA00030802"/>
    </source>
</evidence>
<protein>
    <recommendedName>
        <fullName evidence="2">NF-kappa-B inhibitor-like protein 1</fullName>
    </recommendedName>
    <alternativeName>
        <fullName evidence="7">Inhibitor of kappa B-like protein</fullName>
    </alternativeName>
    <alternativeName>
        <fullName evidence="8">Nuclear factor of kappa light polypeptide gene enhancer in B-cells inhibitor-like 1</fullName>
    </alternativeName>
</protein>
<dbReference type="PROSITE" id="PS50297">
    <property type="entry name" value="ANK_REP_REGION"/>
    <property type="match status" value="1"/>
</dbReference>
<evidence type="ECO:0000256" key="6">
    <source>
        <dbReference type="ARBA" id="ARBA00023242"/>
    </source>
</evidence>
<dbReference type="InterPro" id="IPR036770">
    <property type="entry name" value="Ankyrin_rpt-contain_sf"/>
</dbReference>
<dbReference type="InterPro" id="IPR002110">
    <property type="entry name" value="Ankyrin_rpt"/>
</dbReference>
<evidence type="ECO:0000256" key="1">
    <source>
        <dbReference type="ARBA" id="ARBA00004123"/>
    </source>
</evidence>
<comment type="subcellular location">
    <subcellularLocation>
        <location evidence="1">Nucleus</location>
    </subcellularLocation>
</comment>
<keyword evidence="3" id="KW-0597">Phosphoprotein</keyword>
<feature type="repeat" description="ANK" evidence="9">
    <location>
        <begin position="46"/>
        <end position="78"/>
    </location>
</feature>
<dbReference type="Proteomes" id="UP000815325">
    <property type="component" value="Unassembled WGS sequence"/>
</dbReference>
<keyword evidence="6" id="KW-0539">Nucleus</keyword>
<dbReference type="Pfam" id="PF12796">
    <property type="entry name" value="Ank_2"/>
    <property type="match status" value="1"/>
</dbReference>
<dbReference type="SUPFAM" id="SSF48403">
    <property type="entry name" value="Ankyrin repeat"/>
    <property type="match status" value="1"/>
</dbReference>
<dbReference type="PANTHER" id="PTHR15263:SF1">
    <property type="entry name" value="NF-KAPPA-B INHIBITOR-LIKE PROTEIN 1"/>
    <property type="match status" value="1"/>
</dbReference>
<keyword evidence="4" id="KW-0677">Repeat</keyword>
<dbReference type="InterPro" id="IPR038753">
    <property type="entry name" value="NFKBIL1"/>
</dbReference>
<feature type="region of interest" description="Disordered" evidence="10">
    <location>
        <begin position="127"/>
        <end position="151"/>
    </location>
</feature>
<dbReference type="EMBL" id="MU069439">
    <property type="protein sequence ID" value="KAF5843697.1"/>
    <property type="molecule type" value="Genomic_DNA"/>
</dbReference>
<evidence type="ECO:0000256" key="7">
    <source>
        <dbReference type="ARBA" id="ARBA00030621"/>
    </source>
</evidence>
<evidence type="ECO:0000256" key="3">
    <source>
        <dbReference type="ARBA" id="ARBA00022553"/>
    </source>
</evidence>
<proteinExistence type="predicted"/>
<dbReference type="PROSITE" id="PS50088">
    <property type="entry name" value="ANK_REPEAT"/>
    <property type="match status" value="1"/>
</dbReference>
<sequence>MCLHGIGLIKKVGSYVRKGKAGKLGGLVKDSANTLTPLLLSIKDSYGQTLLHTACQQGHADVVDVLLSLGASTEAQDAAGNTPAHLASLHRNVVCVMKILQCDHPPDIDISNNRGQSIRRLVQAALPQETSGSGPRLQGPKSPVNGPPPAALEGEVDWSKGILGGMGAREAVEHFRKMEEAWQQRLREECSSDMEDWMPEETYAGDPGTYWSGVGGTTMETEDEWADRMWREMQEKRRQQAAAESRTFASAAAAARAREQQAATNAFRAVESERILQREKAKDAEWRRKASSGELFVEAARASLGPLEPAVAHAAYKASWERLMERLRTCPTGKPLQLGVQDVAWPLPEGHAYTKDALGDVLLHGVQGPADIKARLREELMRWHPDKFSARLGYHLDAAAAPAITQRVKEVSQALTALMTGNAPSARS</sequence>
<evidence type="ECO:0000256" key="2">
    <source>
        <dbReference type="ARBA" id="ARBA00014259"/>
    </source>
</evidence>
<organism evidence="11 12">
    <name type="scientific">Dunaliella salina</name>
    <name type="common">Green alga</name>
    <name type="synonym">Protococcus salinus</name>
    <dbReference type="NCBI Taxonomy" id="3046"/>
    <lineage>
        <taxon>Eukaryota</taxon>
        <taxon>Viridiplantae</taxon>
        <taxon>Chlorophyta</taxon>
        <taxon>core chlorophytes</taxon>
        <taxon>Chlorophyceae</taxon>
        <taxon>CS clade</taxon>
        <taxon>Chlamydomonadales</taxon>
        <taxon>Dunaliellaceae</taxon>
        <taxon>Dunaliella</taxon>
    </lineage>
</organism>
<dbReference type="PANTHER" id="PTHR15263">
    <property type="entry name" value="I-KAPPA-B-LIKE PROTEIN IKBL"/>
    <property type="match status" value="1"/>
</dbReference>
<dbReference type="Gene3D" id="1.25.40.20">
    <property type="entry name" value="Ankyrin repeat-containing domain"/>
    <property type="match status" value="1"/>
</dbReference>
<gene>
    <name evidence="11" type="ORF">DUNSADRAFT_10872</name>
</gene>
<dbReference type="SMART" id="SM00248">
    <property type="entry name" value="ANK"/>
    <property type="match status" value="2"/>
</dbReference>